<dbReference type="Proteomes" id="UP001344658">
    <property type="component" value="Unassembled WGS sequence"/>
</dbReference>
<proteinExistence type="predicted"/>
<comment type="caution">
    <text evidence="1">The sequence shown here is derived from an EMBL/GenBank/DDBJ whole genome shotgun (WGS) entry which is preliminary data.</text>
</comment>
<name>A0ABU7P594_9ACTN</name>
<reference evidence="1 2" key="1">
    <citation type="submission" date="2023-12" db="EMBL/GenBank/DDBJ databases">
        <title>Streptomyces sp. V4-01.</title>
        <authorList>
            <person name="Somphong A."/>
            <person name="Phongsopitanun W."/>
        </authorList>
    </citation>
    <scope>NUCLEOTIDE SEQUENCE [LARGE SCALE GENOMIC DNA]</scope>
    <source>
        <strain evidence="1 2">V4-01</strain>
    </source>
</reference>
<evidence type="ECO:0000313" key="1">
    <source>
        <dbReference type="EMBL" id="MEE4540956.1"/>
    </source>
</evidence>
<gene>
    <name evidence="1" type="ORF">V2S66_03110</name>
</gene>
<organism evidence="1 2">
    <name type="scientific">Actinacidiphila polyblastidii</name>
    <dbReference type="NCBI Taxonomy" id="3110430"/>
    <lineage>
        <taxon>Bacteria</taxon>
        <taxon>Bacillati</taxon>
        <taxon>Actinomycetota</taxon>
        <taxon>Actinomycetes</taxon>
        <taxon>Kitasatosporales</taxon>
        <taxon>Streptomycetaceae</taxon>
        <taxon>Actinacidiphila</taxon>
    </lineage>
</organism>
<sequence>MIASRTEIVTLIQQGSSNSAIARELHCDKARAARIRRELGLPNAVRQPLTLEEKWAARTRPLDGGHLEWLGEHVGKSGTPVMHYREVSYTATAIAFRIRTGRNPVGYAIAECGHHHCVAPAHVEDDPGRQKAREQLRYLTGGQQRPERCAHGHDQAEHGRYSPTGGAYCGACNHHRKQREQVSC</sequence>
<protein>
    <submittedName>
        <fullName evidence="1">Uncharacterized protein</fullName>
    </submittedName>
</protein>
<keyword evidence="2" id="KW-1185">Reference proteome</keyword>
<accession>A0ABU7P594</accession>
<dbReference type="EMBL" id="JAZEWV010000002">
    <property type="protein sequence ID" value="MEE4540956.1"/>
    <property type="molecule type" value="Genomic_DNA"/>
</dbReference>
<evidence type="ECO:0000313" key="2">
    <source>
        <dbReference type="Proteomes" id="UP001344658"/>
    </source>
</evidence>
<dbReference type="RefSeq" id="WP_330792849.1">
    <property type="nucleotide sequence ID" value="NZ_JAZEWV010000002.1"/>
</dbReference>